<gene>
    <name evidence="1" type="ordered locus">Amir_6622</name>
</gene>
<dbReference type="HOGENOM" id="CLU_3094687_0_0_11"/>
<keyword evidence="2" id="KW-1185">Reference proteome</keyword>
<reference evidence="1 2" key="1">
    <citation type="journal article" date="2009" name="Stand. Genomic Sci.">
        <title>Complete genome sequence of Actinosynnema mirum type strain (101).</title>
        <authorList>
            <person name="Land M."/>
            <person name="Lapidus A."/>
            <person name="Mayilraj S."/>
            <person name="Chen F."/>
            <person name="Copeland A."/>
            <person name="Del Rio T.G."/>
            <person name="Nolan M."/>
            <person name="Lucas S."/>
            <person name="Tice H."/>
            <person name="Cheng J.F."/>
            <person name="Chertkov O."/>
            <person name="Bruce D."/>
            <person name="Goodwin L."/>
            <person name="Pitluck S."/>
            <person name="Rohde M."/>
            <person name="Goker M."/>
            <person name="Pati A."/>
            <person name="Ivanova N."/>
            <person name="Mavromatis K."/>
            <person name="Chen A."/>
            <person name="Palaniappan K."/>
            <person name="Hauser L."/>
            <person name="Chang Y.J."/>
            <person name="Jeffries C.C."/>
            <person name="Brettin T."/>
            <person name="Detter J.C."/>
            <person name="Han C."/>
            <person name="Chain P."/>
            <person name="Tindall B.J."/>
            <person name="Bristow J."/>
            <person name="Eisen J.A."/>
            <person name="Markowitz V."/>
            <person name="Hugenholtz P."/>
            <person name="Kyrpides N.C."/>
            <person name="Klenk H.P."/>
        </authorList>
    </citation>
    <scope>NUCLEOTIDE SEQUENCE [LARGE SCALE GENOMIC DNA]</scope>
    <source>
        <strain evidence="2">ATCC 29888 / DSM 43827 / JCM 3225 / NBRC 14064 / NCIMB 13271 / NRRL B-12336 / IMRU 3971 / 101</strain>
    </source>
</reference>
<dbReference type="AlphaFoldDB" id="C6WN56"/>
<name>C6WN56_ACTMD</name>
<dbReference type="Proteomes" id="UP000002213">
    <property type="component" value="Chromosome"/>
</dbReference>
<organism evidence="1 2">
    <name type="scientific">Actinosynnema mirum (strain ATCC 29888 / DSM 43827 / JCM 3225 / NBRC 14064 / NCIMB 13271 / NRRL B-12336 / IMRU 3971 / 101)</name>
    <dbReference type="NCBI Taxonomy" id="446462"/>
    <lineage>
        <taxon>Bacteria</taxon>
        <taxon>Bacillati</taxon>
        <taxon>Actinomycetota</taxon>
        <taxon>Actinomycetes</taxon>
        <taxon>Pseudonocardiales</taxon>
        <taxon>Pseudonocardiaceae</taxon>
        <taxon>Actinosynnema</taxon>
    </lineage>
</organism>
<evidence type="ECO:0000313" key="1">
    <source>
        <dbReference type="EMBL" id="ACU40420.1"/>
    </source>
</evidence>
<protein>
    <submittedName>
        <fullName evidence="1">Uncharacterized protein</fullName>
    </submittedName>
</protein>
<proteinExistence type="predicted"/>
<dbReference type="KEGG" id="ami:Amir_6622"/>
<sequence>MALRGWLLPGAGVLGLAVRRGERPLRRRARGVRHPLLREALLGEPRLLGRP</sequence>
<dbReference type="EMBL" id="CP001630">
    <property type="protein sequence ID" value="ACU40420.1"/>
    <property type="molecule type" value="Genomic_DNA"/>
</dbReference>
<accession>C6WN56</accession>
<evidence type="ECO:0000313" key="2">
    <source>
        <dbReference type="Proteomes" id="UP000002213"/>
    </source>
</evidence>